<dbReference type="SUPFAM" id="SSF63829">
    <property type="entry name" value="Calcium-dependent phosphotriesterase"/>
    <property type="match status" value="1"/>
</dbReference>
<dbReference type="InterPro" id="IPR015943">
    <property type="entry name" value="WD40/YVTN_repeat-like_dom_sf"/>
</dbReference>
<name>A0A368JL00_9BACT</name>
<dbReference type="Proteomes" id="UP000253383">
    <property type="component" value="Unassembled WGS sequence"/>
</dbReference>
<reference evidence="1 2" key="1">
    <citation type="submission" date="2018-07" db="EMBL/GenBank/DDBJ databases">
        <title>Genome analysis of Larkinella rosea.</title>
        <authorList>
            <person name="Zhou Z."/>
            <person name="Wang G."/>
        </authorList>
    </citation>
    <scope>NUCLEOTIDE SEQUENCE [LARGE SCALE GENOMIC DNA]</scope>
    <source>
        <strain evidence="2">zzj9</strain>
    </source>
</reference>
<keyword evidence="2" id="KW-1185">Reference proteome</keyword>
<dbReference type="PROSITE" id="PS51257">
    <property type="entry name" value="PROKAR_LIPOPROTEIN"/>
    <property type="match status" value="1"/>
</dbReference>
<sequence>MNTRHFTLRSLLALLVVSTLIFGVTSCFKQIQDHQFPNPTTFSAVQGPPVASGLSSPIGMAEDNKGYLWVTEAGSGTASPASGRVSVITPGGTFTAITGFLSAESPEGSPEGLNHLAYRDGKLYILHGVDDALYIADISSFVPGVTAPIPFGSLTKIDIGTFVRQEHPNAPDPKDSNPYNLTFGPDGDLFIVDAGGNAIVRRDKDTGDLSIYAIFPDVPNPIFDPLDPSTGPPTIDPVPTGIVFNGTDFLVTTLVGYPFPANLSTIYKVSAMGTAPITPVAYKTKFSALTDIALTSGGKALVTEFGFSTTPRVANGDVDGDSSGGTLFSGAFPYITPVDILVSNTADTYFVLYYGSGMIVKFTGGN</sequence>
<protein>
    <submittedName>
        <fullName evidence="1">ScyD/ScyE family protein</fullName>
    </submittedName>
</protein>
<dbReference type="InterPro" id="IPR048031">
    <property type="entry name" value="ScyD/ScyE-like"/>
</dbReference>
<dbReference type="InterPro" id="IPR011042">
    <property type="entry name" value="6-blade_b-propeller_TolB-like"/>
</dbReference>
<evidence type="ECO:0000313" key="1">
    <source>
        <dbReference type="EMBL" id="RCR68212.1"/>
    </source>
</evidence>
<dbReference type="RefSeq" id="WP_114407343.1">
    <property type="nucleotide sequence ID" value="NZ_QOWE01000014.1"/>
</dbReference>
<organism evidence="1 2">
    <name type="scientific">Larkinella punicea</name>
    <dbReference type="NCBI Taxonomy" id="2315727"/>
    <lineage>
        <taxon>Bacteria</taxon>
        <taxon>Pseudomonadati</taxon>
        <taxon>Bacteroidota</taxon>
        <taxon>Cytophagia</taxon>
        <taxon>Cytophagales</taxon>
        <taxon>Spirosomataceae</taxon>
        <taxon>Larkinella</taxon>
    </lineage>
</organism>
<dbReference type="Gene3D" id="2.120.10.30">
    <property type="entry name" value="TolB, C-terminal domain"/>
    <property type="match status" value="1"/>
</dbReference>
<dbReference type="EMBL" id="QOWE01000014">
    <property type="protein sequence ID" value="RCR68212.1"/>
    <property type="molecule type" value="Genomic_DNA"/>
</dbReference>
<dbReference type="AlphaFoldDB" id="A0A368JL00"/>
<dbReference type="NCBIfam" id="NF033206">
    <property type="entry name" value="ScyE_fam"/>
    <property type="match status" value="1"/>
</dbReference>
<proteinExistence type="predicted"/>
<evidence type="ECO:0000313" key="2">
    <source>
        <dbReference type="Proteomes" id="UP000253383"/>
    </source>
</evidence>
<accession>A0A368JL00</accession>
<dbReference type="Gene3D" id="2.130.10.10">
    <property type="entry name" value="YVTN repeat-like/Quinoprotein amine dehydrogenase"/>
    <property type="match status" value="1"/>
</dbReference>
<comment type="caution">
    <text evidence="1">The sequence shown here is derived from an EMBL/GenBank/DDBJ whole genome shotgun (WGS) entry which is preliminary data.</text>
</comment>
<gene>
    <name evidence="1" type="ORF">DUE52_17570</name>
</gene>
<dbReference type="OrthoDB" id="928769at2"/>